<dbReference type="SUPFAM" id="SSF53756">
    <property type="entry name" value="UDP-Glycosyltransferase/glycogen phosphorylase"/>
    <property type="match status" value="1"/>
</dbReference>
<dbReference type="InterPro" id="IPR001296">
    <property type="entry name" value="Glyco_trans_1"/>
</dbReference>
<evidence type="ECO:0000313" key="3">
    <source>
        <dbReference type="EMBL" id="KKS84498.1"/>
    </source>
</evidence>
<dbReference type="STRING" id="1618436.UV59_C0018G0010"/>
<reference evidence="3 4" key="1">
    <citation type="journal article" date="2015" name="Nature">
        <title>rRNA introns, odd ribosomes, and small enigmatic genomes across a large radiation of phyla.</title>
        <authorList>
            <person name="Brown C.T."/>
            <person name="Hug L.A."/>
            <person name="Thomas B.C."/>
            <person name="Sharon I."/>
            <person name="Castelle C.J."/>
            <person name="Singh A."/>
            <person name="Wilkins M.J."/>
            <person name="Williams K.H."/>
            <person name="Banfield J.F."/>
        </authorList>
    </citation>
    <scope>NUCLEOTIDE SEQUENCE [LARGE SCALE GENOMIC DNA]</scope>
</reference>
<dbReference type="AlphaFoldDB" id="A0A0G1FCA7"/>
<comment type="caution">
    <text evidence="3">The sequence shown here is derived from an EMBL/GenBank/DDBJ whole genome shotgun (WGS) entry which is preliminary data.</text>
</comment>
<accession>A0A0G1FCA7</accession>
<gene>
    <name evidence="3" type="ORF">UV59_C0018G0010</name>
</gene>
<dbReference type="GO" id="GO:0016757">
    <property type="term" value="F:glycosyltransferase activity"/>
    <property type="evidence" value="ECO:0007669"/>
    <property type="project" value="InterPro"/>
</dbReference>
<evidence type="ECO:0000256" key="1">
    <source>
        <dbReference type="ARBA" id="ARBA00022679"/>
    </source>
</evidence>
<evidence type="ECO:0000259" key="2">
    <source>
        <dbReference type="Pfam" id="PF00534"/>
    </source>
</evidence>
<name>A0A0G1FCA7_9BACT</name>
<keyword evidence="1" id="KW-0808">Transferase</keyword>
<sequence length="395" mass="46169">MNSALHLLIISHVQPGGEWIATYRLLNDLKQFHLVERIYLLGLSYQSSFIDNAENLGIFDKIEHYKLSQTTKPFRFWKNLFYDIYRLRKLINGYKNKDHHIDHVLTTDYRAALALVGQPFNLIYSFHGIKSPLQLIGEDFNLRNLAQRILEQLVFLRAEKIITPSVTGRQKIKNLLGLFYRSNKIIICPQVIPEEYYRQTPIKQLKKFCLKYNLTAKKRVLYCGRIARFKGLENLIKGFQQYVIQDQQTQLVIAYPDNNIDTGIMKSLQQIINVKNIASKIRFIPNLKAGDIIKLYQSIDLTILPSETEIDPLVLYESIICKAVPLTTNTCHLTEKLRKILPDLILENNSPEEICTKIKLLLSIKKNKIIENLRLLQLDTPENQRRHIYKRLFSF</sequence>
<proteinExistence type="predicted"/>
<dbReference type="PANTHER" id="PTHR46401:SF2">
    <property type="entry name" value="GLYCOSYLTRANSFERASE WBBK-RELATED"/>
    <property type="match status" value="1"/>
</dbReference>
<feature type="domain" description="Glycosyl transferase family 1" evidence="2">
    <location>
        <begin position="216"/>
        <end position="368"/>
    </location>
</feature>
<evidence type="ECO:0000313" key="4">
    <source>
        <dbReference type="Proteomes" id="UP000034543"/>
    </source>
</evidence>
<dbReference type="GO" id="GO:0009103">
    <property type="term" value="P:lipopolysaccharide biosynthetic process"/>
    <property type="evidence" value="ECO:0007669"/>
    <property type="project" value="TreeGrafter"/>
</dbReference>
<dbReference type="Gene3D" id="3.40.50.2000">
    <property type="entry name" value="Glycogen Phosphorylase B"/>
    <property type="match status" value="2"/>
</dbReference>
<dbReference type="PANTHER" id="PTHR46401">
    <property type="entry name" value="GLYCOSYLTRANSFERASE WBBK-RELATED"/>
    <property type="match status" value="1"/>
</dbReference>
<dbReference type="Pfam" id="PF00534">
    <property type="entry name" value="Glycos_transf_1"/>
    <property type="match status" value="1"/>
</dbReference>
<dbReference type="EMBL" id="LCFB01000018">
    <property type="protein sequence ID" value="KKS84498.1"/>
    <property type="molecule type" value="Genomic_DNA"/>
</dbReference>
<dbReference type="Proteomes" id="UP000034543">
    <property type="component" value="Unassembled WGS sequence"/>
</dbReference>
<organism evidence="3 4">
    <name type="scientific">Candidatus Gottesmanbacteria bacterium GW2011_GWA1_43_11</name>
    <dbReference type="NCBI Taxonomy" id="1618436"/>
    <lineage>
        <taxon>Bacteria</taxon>
        <taxon>Candidatus Gottesmaniibacteriota</taxon>
    </lineage>
</organism>
<protein>
    <recommendedName>
        <fullName evidence="2">Glycosyl transferase family 1 domain-containing protein</fullName>
    </recommendedName>
</protein>